<proteinExistence type="predicted"/>
<dbReference type="EMBL" id="GGEC01086846">
    <property type="protein sequence ID" value="MBX67330.1"/>
    <property type="molecule type" value="Transcribed_RNA"/>
</dbReference>
<evidence type="ECO:0000313" key="1">
    <source>
        <dbReference type="EMBL" id="MBX67330.1"/>
    </source>
</evidence>
<reference evidence="1" key="1">
    <citation type="submission" date="2018-02" db="EMBL/GenBank/DDBJ databases">
        <title>Rhizophora mucronata_Transcriptome.</title>
        <authorList>
            <person name="Meera S.P."/>
            <person name="Sreeshan A."/>
            <person name="Augustine A."/>
        </authorList>
    </citation>
    <scope>NUCLEOTIDE SEQUENCE</scope>
    <source>
        <tissue evidence="1">Leaf</tissue>
    </source>
</reference>
<accession>A0A2P2QK08</accession>
<sequence length="31" mass="3867">MGNKKMLTFWFHFFLHLFNSRMRVVEHLLVS</sequence>
<dbReference type="AlphaFoldDB" id="A0A2P2QK08"/>
<organism evidence="1">
    <name type="scientific">Rhizophora mucronata</name>
    <name type="common">Asiatic mangrove</name>
    <dbReference type="NCBI Taxonomy" id="61149"/>
    <lineage>
        <taxon>Eukaryota</taxon>
        <taxon>Viridiplantae</taxon>
        <taxon>Streptophyta</taxon>
        <taxon>Embryophyta</taxon>
        <taxon>Tracheophyta</taxon>
        <taxon>Spermatophyta</taxon>
        <taxon>Magnoliopsida</taxon>
        <taxon>eudicotyledons</taxon>
        <taxon>Gunneridae</taxon>
        <taxon>Pentapetalae</taxon>
        <taxon>rosids</taxon>
        <taxon>fabids</taxon>
        <taxon>Malpighiales</taxon>
        <taxon>Rhizophoraceae</taxon>
        <taxon>Rhizophora</taxon>
    </lineage>
</organism>
<name>A0A2P2QK08_RHIMU</name>
<protein>
    <submittedName>
        <fullName evidence="1">Uncharacterized protein</fullName>
    </submittedName>
</protein>